<dbReference type="InterPro" id="IPR029044">
    <property type="entry name" value="Nucleotide-diphossugar_trans"/>
</dbReference>
<dbReference type="RefSeq" id="WP_061521656.1">
    <property type="nucleotide sequence ID" value="NZ_JARLZY010000011.1"/>
</dbReference>
<dbReference type="PANTHER" id="PTHR22916">
    <property type="entry name" value="GLYCOSYLTRANSFERASE"/>
    <property type="match status" value="1"/>
</dbReference>
<dbReference type="EMBL" id="LSBA01000014">
    <property type="protein sequence ID" value="KXZ20171.1"/>
    <property type="molecule type" value="Genomic_DNA"/>
</dbReference>
<dbReference type="Proteomes" id="UP000075430">
    <property type="component" value="Unassembled WGS sequence"/>
</dbReference>
<evidence type="ECO:0000256" key="3">
    <source>
        <dbReference type="ARBA" id="ARBA00022679"/>
    </source>
</evidence>
<feature type="domain" description="Glycosyltransferase 2-like" evidence="4">
    <location>
        <begin position="7"/>
        <end position="125"/>
    </location>
</feature>
<evidence type="ECO:0000313" key="6">
    <source>
        <dbReference type="Proteomes" id="UP000075430"/>
    </source>
</evidence>
<comment type="caution">
    <text evidence="5">The sequence shown here is derived from an EMBL/GenBank/DDBJ whole genome shotgun (WGS) entry which is preliminary data.</text>
</comment>
<gene>
    <name evidence="5" type="ORF">AXI58_15335</name>
</gene>
<dbReference type="InterPro" id="IPR001173">
    <property type="entry name" value="Glyco_trans_2-like"/>
</dbReference>
<reference evidence="6" key="1">
    <citation type="submission" date="2016-02" db="EMBL/GenBank/DDBJ databases">
        <authorList>
            <person name="Dunlap C."/>
        </authorList>
    </citation>
    <scope>NUCLEOTIDE SEQUENCE [LARGE SCALE GENOMIC DNA]</scope>
    <source>
        <strain evidence="6">NRRL B-41092</strain>
    </source>
</reference>
<name>A0A150F784_9BACI</name>
<dbReference type="GO" id="GO:0016757">
    <property type="term" value="F:glycosyltransferase activity"/>
    <property type="evidence" value="ECO:0007669"/>
    <property type="project" value="UniProtKB-KW"/>
</dbReference>
<dbReference type="PANTHER" id="PTHR22916:SF51">
    <property type="entry name" value="GLYCOSYLTRANSFERASE EPSH-RELATED"/>
    <property type="match status" value="1"/>
</dbReference>
<accession>A0A150F784</accession>
<keyword evidence="2" id="KW-0328">Glycosyltransferase</keyword>
<dbReference type="CDD" id="cd00761">
    <property type="entry name" value="Glyco_tranf_GTA_type"/>
    <property type="match status" value="1"/>
</dbReference>
<evidence type="ECO:0000256" key="2">
    <source>
        <dbReference type="ARBA" id="ARBA00022676"/>
    </source>
</evidence>
<keyword evidence="3 5" id="KW-0808">Transferase</keyword>
<keyword evidence="6" id="KW-1185">Reference proteome</keyword>
<evidence type="ECO:0000259" key="4">
    <source>
        <dbReference type="Pfam" id="PF00535"/>
    </source>
</evidence>
<dbReference type="Gene3D" id="3.90.550.10">
    <property type="entry name" value="Spore Coat Polysaccharide Biosynthesis Protein SpsA, Chain A"/>
    <property type="match status" value="1"/>
</dbReference>
<organism evidence="5 6">
    <name type="scientific">Bacillus nakamurai</name>
    <dbReference type="NCBI Taxonomy" id="1793963"/>
    <lineage>
        <taxon>Bacteria</taxon>
        <taxon>Bacillati</taxon>
        <taxon>Bacillota</taxon>
        <taxon>Bacilli</taxon>
        <taxon>Bacillales</taxon>
        <taxon>Bacillaceae</taxon>
        <taxon>Bacillus</taxon>
    </lineage>
</organism>
<evidence type="ECO:0000313" key="5">
    <source>
        <dbReference type="EMBL" id="KXZ20171.1"/>
    </source>
</evidence>
<sequence length="344" mass="39313">MTAPLVSIIVPMYRTEPFIKECAASLMKQTLTSVEIIFVNDGSPDESGRIAEELAAQDARIQVIHKENGGLSSARNAGIKAARGRYIGFVDGDDYVADTMFERLYKEAEKGRLDIAGCGFYKETPLKERTYVRPPLPAGRVFTKADMTDQLTRAHELRFIWYVWRYIYRRDALNGLLFDEDIRFAEDSPFNLDAFRKAARVKVIDEGLYIYRENPQSLTEIPFKPYLDEQLQKQYEAKMAFYESNGLTEACRTDIDTYLCKHQIPMLLANACASPQPSHEITDHIRRILSYDMVKTAVRNTPCRHKQLLTGERVVLGLCKMRLPILLQAFFERKTKEKGSAEGA</sequence>
<proteinExistence type="inferred from homology"/>
<dbReference type="OrthoDB" id="396512at2"/>
<protein>
    <submittedName>
        <fullName evidence="5">Glycosyltransferase</fullName>
    </submittedName>
</protein>
<dbReference type="Pfam" id="PF00535">
    <property type="entry name" value="Glycos_transf_2"/>
    <property type="match status" value="1"/>
</dbReference>
<dbReference type="STRING" id="1793963.AXI58_15335"/>
<dbReference type="SUPFAM" id="SSF53448">
    <property type="entry name" value="Nucleotide-diphospho-sugar transferases"/>
    <property type="match status" value="1"/>
</dbReference>
<dbReference type="AlphaFoldDB" id="A0A150F784"/>
<comment type="similarity">
    <text evidence="1">Belongs to the glycosyltransferase 2 family.</text>
</comment>
<evidence type="ECO:0000256" key="1">
    <source>
        <dbReference type="ARBA" id="ARBA00006739"/>
    </source>
</evidence>